<feature type="region of interest" description="Disordered" evidence="1">
    <location>
        <begin position="267"/>
        <end position="295"/>
    </location>
</feature>
<dbReference type="OrthoDB" id="2693345at2759"/>
<feature type="compositionally biased region" description="Low complexity" evidence="1">
    <location>
        <begin position="1"/>
        <end position="11"/>
    </location>
</feature>
<feature type="region of interest" description="Disordered" evidence="1">
    <location>
        <begin position="1"/>
        <end position="20"/>
    </location>
</feature>
<dbReference type="Proteomes" id="UP000054538">
    <property type="component" value="Unassembled WGS sequence"/>
</dbReference>
<organism evidence="2 3">
    <name type="scientific">Paxillus rubicundulus Ve08.2h10</name>
    <dbReference type="NCBI Taxonomy" id="930991"/>
    <lineage>
        <taxon>Eukaryota</taxon>
        <taxon>Fungi</taxon>
        <taxon>Dikarya</taxon>
        <taxon>Basidiomycota</taxon>
        <taxon>Agaricomycotina</taxon>
        <taxon>Agaricomycetes</taxon>
        <taxon>Agaricomycetidae</taxon>
        <taxon>Boletales</taxon>
        <taxon>Paxilineae</taxon>
        <taxon>Paxillaceae</taxon>
        <taxon>Paxillus</taxon>
    </lineage>
</organism>
<protein>
    <submittedName>
        <fullName evidence="2">Unplaced genomic scaffold scaffold_956, whole genome shotgun sequence</fullName>
    </submittedName>
</protein>
<dbReference type="EMBL" id="KN825778">
    <property type="protein sequence ID" value="KIK81551.1"/>
    <property type="molecule type" value="Genomic_DNA"/>
</dbReference>
<dbReference type="HOGENOM" id="CLU_654001_0_0_1"/>
<accession>A0A0D0DBS8</accession>
<feature type="compositionally biased region" description="Low complexity" evidence="1">
    <location>
        <begin position="215"/>
        <end position="235"/>
    </location>
</feature>
<keyword evidence="3" id="KW-1185">Reference proteome</keyword>
<feature type="region of interest" description="Disordered" evidence="1">
    <location>
        <begin position="201"/>
        <end position="235"/>
    </location>
</feature>
<proteinExistence type="predicted"/>
<dbReference type="AlphaFoldDB" id="A0A0D0DBS8"/>
<reference evidence="3" key="2">
    <citation type="submission" date="2015-01" db="EMBL/GenBank/DDBJ databases">
        <title>Evolutionary Origins and Diversification of the Mycorrhizal Mutualists.</title>
        <authorList>
            <consortium name="DOE Joint Genome Institute"/>
            <consortium name="Mycorrhizal Genomics Consortium"/>
            <person name="Kohler A."/>
            <person name="Kuo A."/>
            <person name="Nagy L.G."/>
            <person name="Floudas D."/>
            <person name="Copeland A."/>
            <person name="Barry K.W."/>
            <person name="Cichocki N."/>
            <person name="Veneault-Fourrey C."/>
            <person name="LaButti K."/>
            <person name="Lindquist E.A."/>
            <person name="Lipzen A."/>
            <person name="Lundell T."/>
            <person name="Morin E."/>
            <person name="Murat C."/>
            <person name="Riley R."/>
            <person name="Ohm R."/>
            <person name="Sun H."/>
            <person name="Tunlid A."/>
            <person name="Henrissat B."/>
            <person name="Grigoriev I.V."/>
            <person name="Hibbett D.S."/>
            <person name="Martin F."/>
        </authorList>
    </citation>
    <scope>NUCLEOTIDE SEQUENCE [LARGE SCALE GENOMIC DNA]</scope>
    <source>
        <strain evidence="3">Ve08.2h10</strain>
    </source>
</reference>
<sequence length="420" mass="44825">MPSSSATASVPPASPCRTHAKNATQHLGQIVLEAQTKKCTSAEEQADDQRTKDAKATQAAALQPGYKHLGEMESTMEVAQATTAAARPKPVRPKVFKKKDTVTVNEPVSEAMSAAGEVTTSNSLICQADEGKAVGNAKALKKSTNMRLREDISHARTPKNHDLHDGSACGSMLKQGTDRTNKKTSLAGKINNWASVVEASSKGSFSQGPGSMLIQSTSTNSNVPPPSTQTRTTSSICTKVTTTSSQAYSVPLSTPTGTFKFQPVPNVNIAGGFGDDEQDDSQERESAMQPSNPKQGQVIDFVMNDDSNIEFDDSISNAVQEGGTLKHKHAVDDEDYVTSSEVENTGDEDVELEDENTKNNMPDVVMEGPRVMTKTSVTVLNIPGMKVKTEQPLISRKTALSAHSSLSTISTPSDMIDDQH</sequence>
<feature type="compositionally biased region" description="Acidic residues" evidence="1">
    <location>
        <begin position="344"/>
        <end position="354"/>
    </location>
</feature>
<feature type="region of interest" description="Disordered" evidence="1">
    <location>
        <begin position="397"/>
        <end position="420"/>
    </location>
</feature>
<evidence type="ECO:0000313" key="2">
    <source>
        <dbReference type="EMBL" id="KIK81551.1"/>
    </source>
</evidence>
<name>A0A0D0DBS8_9AGAM</name>
<feature type="region of interest" description="Disordered" evidence="1">
    <location>
        <begin position="325"/>
        <end position="364"/>
    </location>
</feature>
<feature type="compositionally biased region" description="Polar residues" evidence="1">
    <location>
        <begin position="401"/>
        <end position="413"/>
    </location>
</feature>
<evidence type="ECO:0000256" key="1">
    <source>
        <dbReference type="SAM" id="MobiDB-lite"/>
    </source>
</evidence>
<gene>
    <name evidence="2" type="ORF">PAXRUDRAFT_15185</name>
</gene>
<reference evidence="2 3" key="1">
    <citation type="submission" date="2014-04" db="EMBL/GenBank/DDBJ databases">
        <authorList>
            <consortium name="DOE Joint Genome Institute"/>
            <person name="Kuo A."/>
            <person name="Kohler A."/>
            <person name="Jargeat P."/>
            <person name="Nagy L.G."/>
            <person name="Floudas D."/>
            <person name="Copeland A."/>
            <person name="Barry K.W."/>
            <person name="Cichocki N."/>
            <person name="Veneault-Fourrey C."/>
            <person name="LaButti K."/>
            <person name="Lindquist E.A."/>
            <person name="Lipzen A."/>
            <person name="Lundell T."/>
            <person name="Morin E."/>
            <person name="Murat C."/>
            <person name="Sun H."/>
            <person name="Tunlid A."/>
            <person name="Henrissat B."/>
            <person name="Grigoriev I.V."/>
            <person name="Hibbett D.S."/>
            <person name="Martin F."/>
            <person name="Nordberg H.P."/>
            <person name="Cantor M.N."/>
            <person name="Hua S.X."/>
        </authorList>
    </citation>
    <scope>NUCLEOTIDE SEQUENCE [LARGE SCALE GENOMIC DNA]</scope>
    <source>
        <strain evidence="2 3">Ve08.2h10</strain>
    </source>
</reference>
<evidence type="ECO:0000313" key="3">
    <source>
        <dbReference type="Proteomes" id="UP000054538"/>
    </source>
</evidence>
<dbReference type="InParanoid" id="A0A0D0DBS8"/>